<comment type="subcellular location">
    <subcellularLocation>
        <location evidence="1">Cell membrane</location>
        <topology evidence="1">Multi-pass membrane protein</topology>
    </subcellularLocation>
</comment>
<evidence type="ECO:0000313" key="9">
    <source>
        <dbReference type="Proteomes" id="UP000606720"/>
    </source>
</evidence>
<name>A0A923LN05_9FIRM</name>
<dbReference type="InterPro" id="IPR017850">
    <property type="entry name" value="Alkaline_phosphatase_core_sf"/>
</dbReference>
<feature type="domain" description="Sulfatase N-terminal" evidence="7">
    <location>
        <begin position="73"/>
        <end position="310"/>
    </location>
</feature>
<dbReference type="PANTHER" id="PTHR47371:SF3">
    <property type="entry name" value="PHOSPHOGLYCEROL TRANSFERASE I"/>
    <property type="match status" value="1"/>
</dbReference>
<evidence type="ECO:0000259" key="7">
    <source>
        <dbReference type="Pfam" id="PF00884"/>
    </source>
</evidence>
<keyword evidence="4" id="KW-0812">Transmembrane</keyword>
<comment type="caution">
    <text evidence="8">The sequence shown here is derived from an EMBL/GenBank/DDBJ whole genome shotgun (WGS) entry which is preliminary data.</text>
</comment>
<dbReference type="SUPFAM" id="SSF53649">
    <property type="entry name" value="Alkaline phosphatase-like"/>
    <property type="match status" value="1"/>
</dbReference>
<dbReference type="CDD" id="cd16015">
    <property type="entry name" value="LTA_synthase"/>
    <property type="match status" value="1"/>
</dbReference>
<accession>A0A923LN05</accession>
<dbReference type="RefSeq" id="WP_186865866.1">
    <property type="nucleotide sequence ID" value="NZ_JACOPH010000001.1"/>
</dbReference>
<evidence type="ECO:0000256" key="5">
    <source>
        <dbReference type="ARBA" id="ARBA00022989"/>
    </source>
</evidence>
<dbReference type="InterPro" id="IPR000917">
    <property type="entry name" value="Sulfatase_N"/>
</dbReference>
<evidence type="ECO:0000256" key="1">
    <source>
        <dbReference type="ARBA" id="ARBA00004651"/>
    </source>
</evidence>
<dbReference type="GO" id="GO:0005886">
    <property type="term" value="C:plasma membrane"/>
    <property type="evidence" value="ECO:0007669"/>
    <property type="project" value="UniProtKB-SubCell"/>
</dbReference>
<reference evidence="8" key="1">
    <citation type="submission" date="2020-08" db="EMBL/GenBank/DDBJ databases">
        <title>Genome public.</title>
        <authorList>
            <person name="Liu C."/>
            <person name="Sun Q."/>
        </authorList>
    </citation>
    <scope>NUCLEOTIDE SEQUENCE</scope>
    <source>
        <strain evidence="8">BX1005</strain>
    </source>
</reference>
<protein>
    <submittedName>
        <fullName evidence="8">LTA synthase family protein</fullName>
    </submittedName>
</protein>
<gene>
    <name evidence="8" type="ORF">H8S17_01095</name>
</gene>
<dbReference type="InterPro" id="IPR050448">
    <property type="entry name" value="OpgB/LTA_synthase_biosynth"/>
</dbReference>
<evidence type="ECO:0000256" key="3">
    <source>
        <dbReference type="ARBA" id="ARBA00022475"/>
    </source>
</evidence>
<keyword evidence="3" id="KW-1003">Cell membrane</keyword>
<keyword evidence="6" id="KW-0472">Membrane</keyword>
<comment type="pathway">
    <text evidence="2">Cell wall biogenesis; lipoteichoic acid biosynthesis.</text>
</comment>
<dbReference type="PANTHER" id="PTHR47371">
    <property type="entry name" value="LIPOTEICHOIC ACID SYNTHASE"/>
    <property type="match status" value="1"/>
</dbReference>
<proteinExistence type="predicted"/>
<evidence type="ECO:0000256" key="4">
    <source>
        <dbReference type="ARBA" id="ARBA00022692"/>
    </source>
</evidence>
<evidence type="ECO:0000313" key="8">
    <source>
        <dbReference type="EMBL" id="MBC5712816.1"/>
    </source>
</evidence>
<organism evidence="8 9">
    <name type="scientific">Roseburia zhanii</name>
    <dbReference type="NCBI Taxonomy" id="2763064"/>
    <lineage>
        <taxon>Bacteria</taxon>
        <taxon>Bacillati</taxon>
        <taxon>Bacillota</taxon>
        <taxon>Clostridia</taxon>
        <taxon>Lachnospirales</taxon>
        <taxon>Lachnospiraceae</taxon>
        <taxon>Roseburia</taxon>
    </lineage>
</organism>
<keyword evidence="9" id="KW-1185">Reference proteome</keyword>
<sequence>MFAGNLFEKAGSAGLDFFRFNLTYQTNGYMACTMQSICYLKVKEPEGYSLEYVRQMAESVPQKEDKAVGLPENVIVVMNESFSDLSVLGDFNTSDDVLENFYNESGNIKRGYVYVSVYGGGTANSEFEFLTGNSVVSIPSGAVAYQMYVNKGDSSIVSQFKQQGYRTIAFHPYRKDNYNRVNVYDIYGFDAYYGKDDVKIKKIRKYASDKSDYKSLIKMYEEKEPGEKLFIFNVTMQNHGGYDYDKYESTVSLTDCPGIYPQTEQYLSLMKESDVALKYLLDYFSKVDEKTVILLFGDHQPKLEDGFYEMAYGTEITNENFSDF</sequence>
<dbReference type="EMBL" id="JACOPH010000001">
    <property type="protein sequence ID" value="MBC5712816.1"/>
    <property type="molecule type" value="Genomic_DNA"/>
</dbReference>
<dbReference type="Pfam" id="PF00884">
    <property type="entry name" value="Sulfatase"/>
    <property type="match status" value="1"/>
</dbReference>
<evidence type="ECO:0000256" key="2">
    <source>
        <dbReference type="ARBA" id="ARBA00004936"/>
    </source>
</evidence>
<keyword evidence="5" id="KW-1133">Transmembrane helix</keyword>
<dbReference type="AlphaFoldDB" id="A0A923LN05"/>
<dbReference type="Proteomes" id="UP000606720">
    <property type="component" value="Unassembled WGS sequence"/>
</dbReference>
<dbReference type="Gene3D" id="3.40.720.10">
    <property type="entry name" value="Alkaline Phosphatase, subunit A"/>
    <property type="match status" value="1"/>
</dbReference>
<evidence type="ECO:0000256" key="6">
    <source>
        <dbReference type="ARBA" id="ARBA00023136"/>
    </source>
</evidence>